<keyword evidence="1" id="KW-0489">Methyltransferase</keyword>
<keyword evidence="2" id="KW-0808">Transferase</keyword>
<evidence type="ECO:0000256" key="2">
    <source>
        <dbReference type="ARBA" id="ARBA00022679"/>
    </source>
</evidence>
<dbReference type="PANTHER" id="PTHR13393:SF0">
    <property type="entry name" value="RNA N6-ADENOSINE-METHYLTRANSFERASE METTL16"/>
    <property type="match status" value="1"/>
</dbReference>
<gene>
    <name evidence="4" type="ORF">V6N12_051101</name>
</gene>
<proteinExistence type="predicted"/>
<name>A0ABR2GFG1_9ROSI</name>
<protein>
    <submittedName>
        <fullName evidence="4">Uncharacterized protein</fullName>
    </submittedName>
</protein>
<dbReference type="Gene3D" id="3.40.50.150">
    <property type="entry name" value="Vaccinia Virus protein VP39"/>
    <property type="match status" value="1"/>
</dbReference>
<comment type="caution">
    <text evidence="4">The sequence shown here is derived from an EMBL/GenBank/DDBJ whole genome shotgun (WGS) entry which is preliminary data.</text>
</comment>
<keyword evidence="5" id="KW-1185">Reference proteome</keyword>
<evidence type="ECO:0000313" key="4">
    <source>
        <dbReference type="EMBL" id="KAK8601262.1"/>
    </source>
</evidence>
<dbReference type="InterPro" id="IPR029063">
    <property type="entry name" value="SAM-dependent_MTases_sf"/>
</dbReference>
<organism evidence="4 5">
    <name type="scientific">Hibiscus sabdariffa</name>
    <name type="common">roselle</name>
    <dbReference type="NCBI Taxonomy" id="183260"/>
    <lineage>
        <taxon>Eukaryota</taxon>
        <taxon>Viridiplantae</taxon>
        <taxon>Streptophyta</taxon>
        <taxon>Embryophyta</taxon>
        <taxon>Tracheophyta</taxon>
        <taxon>Spermatophyta</taxon>
        <taxon>Magnoliopsida</taxon>
        <taxon>eudicotyledons</taxon>
        <taxon>Gunneridae</taxon>
        <taxon>Pentapetalae</taxon>
        <taxon>rosids</taxon>
        <taxon>malvids</taxon>
        <taxon>Malvales</taxon>
        <taxon>Malvaceae</taxon>
        <taxon>Malvoideae</taxon>
        <taxon>Hibiscus</taxon>
    </lineage>
</organism>
<dbReference type="Pfam" id="PF05971">
    <property type="entry name" value="Methyltransf_10"/>
    <property type="match status" value="1"/>
</dbReference>
<sequence>MPSKKRRRQEDRARIHPKNKYSGRPPDFALLASLYPSFKPYVFYNRDGGPRIDWTDFNATRELTRLLLLHDHNLHWWIPDGQLCPTELEPTASTLSSAHRFWAGILLHQM</sequence>
<dbReference type="Proteomes" id="UP001472677">
    <property type="component" value="Unassembled WGS sequence"/>
</dbReference>
<dbReference type="InterPro" id="IPR010286">
    <property type="entry name" value="METTL16/RlmF"/>
</dbReference>
<dbReference type="EMBL" id="JBBPBM010000001">
    <property type="protein sequence ID" value="KAK8601262.1"/>
    <property type="molecule type" value="Genomic_DNA"/>
</dbReference>
<evidence type="ECO:0000313" key="5">
    <source>
        <dbReference type="Proteomes" id="UP001472677"/>
    </source>
</evidence>
<evidence type="ECO:0000256" key="1">
    <source>
        <dbReference type="ARBA" id="ARBA00022603"/>
    </source>
</evidence>
<accession>A0ABR2GFG1</accession>
<feature type="region of interest" description="Disordered" evidence="3">
    <location>
        <begin position="1"/>
        <end position="24"/>
    </location>
</feature>
<evidence type="ECO:0000256" key="3">
    <source>
        <dbReference type="SAM" id="MobiDB-lite"/>
    </source>
</evidence>
<dbReference type="PANTHER" id="PTHR13393">
    <property type="entry name" value="SAM-DEPENDENT METHYLTRANSFERASE"/>
    <property type="match status" value="1"/>
</dbReference>
<reference evidence="4 5" key="1">
    <citation type="journal article" date="2024" name="G3 (Bethesda)">
        <title>Genome assembly of Hibiscus sabdariffa L. provides insights into metabolisms of medicinal natural products.</title>
        <authorList>
            <person name="Kim T."/>
        </authorList>
    </citation>
    <scope>NUCLEOTIDE SEQUENCE [LARGE SCALE GENOMIC DNA]</scope>
    <source>
        <strain evidence="4">TK-2024</strain>
        <tissue evidence="4">Old leaves</tissue>
    </source>
</reference>